<keyword evidence="1" id="KW-0812">Transmembrane</keyword>
<evidence type="ECO:0000313" key="3">
    <source>
        <dbReference type="Proteomes" id="UP000183894"/>
    </source>
</evidence>
<dbReference type="AlphaFoldDB" id="A0A1H7RK25"/>
<reference evidence="2 3" key="1">
    <citation type="submission" date="2016-10" db="EMBL/GenBank/DDBJ databases">
        <authorList>
            <person name="de Groot N.N."/>
        </authorList>
    </citation>
    <scope>NUCLEOTIDE SEQUENCE [LARGE SCALE GENOMIC DNA]</scope>
    <source>
        <strain evidence="2 3">CDM_5</strain>
    </source>
</reference>
<dbReference type="RefSeq" id="WP_074794825.1">
    <property type="nucleotide sequence ID" value="NZ_FOAD01000006.1"/>
</dbReference>
<accession>A0A1H7RK25</accession>
<feature type="transmembrane region" description="Helical" evidence="1">
    <location>
        <begin position="233"/>
        <end position="255"/>
    </location>
</feature>
<protein>
    <submittedName>
        <fullName evidence="2">Uncharacterized protein</fullName>
    </submittedName>
</protein>
<feature type="transmembrane region" description="Helical" evidence="1">
    <location>
        <begin position="267"/>
        <end position="289"/>
    </location>
</feature>
<dbReference type="Proteomes" id="UP000183894">
    <property type="component" value="Unassembled WGS sequence"/>
</dbReference>
<feature type="transmembrane region" description="Helical" evidence="1">
    <location>
        <begin position="403"/>
        <end position="424"/>
    </location>
</feature>
<feature type="transmembrane region" description="Helical" evidence="1">
    <location>
        <begin position="295"/>
        <end position="312"/>
    </location>
</feature>
<dbReference type="OrthoDB" id="242474at2157"/>
<proteinExistence type="predicted"/>
<sequence>MNIRRVLLALLVVSAVLPVVVGPTTASRPPEPVCGVCSGPFENVAADAGVDLTIESSDLHIRVDESGTGHWTARVTINDDAAATFRDDPALLDSVVRQVYENHRTFVDDPRNLDARIDGETVVVTFDVPEMAHRSVGNTLLVDYFNAEGHTRWVRLDTDRLTVSGPAGTVLVNDPPEARTKDGNAMWSAENGDYQSIDYTTYLAFGPGSGPGAQAAAYASIAADSAPYLLSDLLYSAFVPTLLMLFGVLAVQRYTRRYDATVDSCRTLAGIVAGLGVAWMSGLVALGMFSGGLSAVSWTLGLQFVAFGVVALQRPEAFTFRRLVAATVGPPVVVAAAVSMAAPVSELWSVPSGISLGVTGALFLPFGYAARRGMGTRLFTLAIVAAPTVFVIPALPIGGFGPVFMMVLLVGWTLLTLAVGTLVYRLGWALGDGGEPESSATVR</sequence>
<feature type="transmembrane region" description="Helical" evidence="1">
    <location>
        <begin position="324"/>
        <end position="342"/>
    </location>
</feature>
<keyword evidence="1" id="KW-1133">Transmembrane helix</keyword>
<name>A0A1H7RK25_HALLR</name>
<dbReference type="EMBL" id="FOAD01000006">
    <property type="protein sequence ID" value="SEL59737.1"/>
    <property type="molecule type" value="Genomic_DNA"/>
</dbReference>
<feature type="transmembrane region" description="Helical" evidence="1">
    <location>
        <begin position="348"/>
        <end position="366"/>
    </location>
</feature>
<evidence type="ECO:0000256" key="1">
    <source>
        <dbReference type="SAM" id="Phobius"/>
    </source>
</evidence>
<feature type="transmembrane region" description="Helical" evidence="1">
    <location>
        <begin position="378"/>
        <end position="397"/>
    </location>
</feature>
<keyword evidence="1" id="KW-0472">Membrane</keyword>
<evidence type="ECO:0000313" key="2">
    <source>
        <dbReference type="EMBL" id="SEL59737.1"/>
    </source>
</evidence>
<gene>
    <name evidence="2" type="ORF">SAMN04488691_10640</name>
</gene>
<organism evidence="2 3">
    <name type="scientific">Haloferax larsenii</name>
    <dbReference type="NCBI Taxonomy" id="302484"/>
    <lineage>
        <taxon>Archaea</taxon>
        <taxon>Methanobacteriati</taxon>
        <taxon>Methanobacteriota</taxon>
        <taxon>Stenosarchaea group</taxon>
        <taxon>Halobacteria</taxon>
        <taxon>Halobacteriales</taxon>
        <taxon>Haloferacaceae</taxon>
        <taxon>Haloferax</taxon>
    </lineage>
</organism>